<dbReference type="EMBL" id="VRSW01000001">
    <property type="protein sequence ID" value="TXK06131.1"/>
    <property type="molecule type" value="Genomic_DNA"/>
</dbReference>
<dbReference type="PROSITE" id="PS51186">
    <property type="entry name" value="GNAT"/>
    <property type="match status" value="1"/>
</dbReference>
<dbReference type="SUPFAM" id="SSF55729">
    <property type="entry name" value="Acyl-CoA N-acyltransferases (Nat)"/>
    <property type="match status" value="1"/>
</dbReference>
<dbReference type="PANTHER" id="PTHR43610:SF1">
    <property type="entry name" value="N-ACETYLTRANSFERASE DOMAIN-CONTAINING PROTEIN"/>
    <property type="match status" value="1"/>
</dbReference>
<feature type="domain" description="N-acetyltransferase" evidence="1">
    <location>
        <begin position="14"/>
        <end position="173"/>
    </location>
</feature>
<dbReference type="PANTHER" id="PTHR43610">
    <property type="entry name" value="BLL6696 PROTEIN"/>
    <property type="match status" value="1"/>
</dbReference>
<organism evidence="2 3">
    <name type="scientific">Microbacterium mitrae</name>
    <dbReference type="NCBI Taxonomy" id="664640"/>
    <lineage>
        <taxon>Bacteria</taxon>
        <taxon>Bacillati</taxon>
        <taxon>Actinomycetota</taxon>
        <taxon>Actinomycetes</taxon>
        <taxon>Micrococcales</taxon>
        <taxon>Microbacteriaceae</taxon>
        <taxon>Microbacterium</taxon>
    </lineage>
</organism>
<dbReference type="RefSeq" id="WP_147824940.1">
    <property type="nucleotide sequence ID" value="NZ_BAAARG010000001.1"/>
</dbReference>
<dbReference type="Gene3D" id="3.40.630.30">
    <property type="match status" value="1"/>
</dbReference>
<dbReference type="GO" id="GO:0016747">
    <property type="term" value="F:acyltransferase activity, transferring groups other than amino-acyl groups"/>
    <property type="evidence" value="ECO:0007669"/>
    <property type="project" value="InterPro"/>
</dbReference>
<keyword evidence="2" id="KW-0808">Transferase</keyword>
<reference evidence="2 3" key="1">
    <citation type="submission" date="2019-08" db="EMBL/GenBank/DDBJ databases">
        <authorList>
            <person name="Dong K."/>
        </authorList>
    </citation>
    <scope>NUCLEOTIDE SEQUENCE [LARGE SCALE GENOMIC DNA]</scope>
    <source>
        <strain evidence="2 3">M4-8</strain>
    </source>
</reference>
<dbReference type="Pfam" id="PF13302">
    <property type="entry name" value="Acetyltransf_3"/>
    <property type="match status" value="1"/>
</dbReference>
<dbReference type="InterPro" id="IPR000182">
    <property type="entry name" value="GNAT_dom"/>
</dbReference>
<accession>A0A5C8HSZ1</accession>
<evidence type="ECO:0000313" key="3">
    <source>
        <dbReference type="Proteomes" id="UP000321196"/>
    </source>
</evidence>
<proteinExistence type="predicted"/>
<evidence type="ECO:0000259" key="1">
    <source>
        <dbReference type="PROSITE" id="PS51186"/>
    </source>
</evidence>
<comment type="caution">
    <text evidence="2">The sequence shown here is derived from an EMBL/GenBank/DDBJ whole genome shotgun (WGS) entry which is preliminary data.</text>
</comment>
<evidence type="ECO:0000313" key="2">
    <source>
        <dbReference type="EMBL" id="TXK06131.1"/>
    </source>
</evidence>
<name>A0A5C8HSZ1_9MICO</name>
<keyword evidence="3" id="KW-1185">Reference proteome</keyword>
<dbReference type="AlphaFoldDB" id="A0A5C8HSZ1"/>
<protein>
    <submittedName>
        <fullName evidence="2">GNAT family N-acetyltransferase</fullName>
    </submittedName>
</protein>
<sequence length="204" mass="22679">MRLTEITTLRSEHVVLEPLTESHNDELSEAAAEITEDLWFTSVPRPDQVMADTAFRLQQRDSGLMNPFVVRRATDGRVVGSTTLCNLLVDVPRAEIGYTWYTPAARGTAINPAAKLLLLQHAFEQCVVIAVEFRTHAHNLRSRAAIAKLGAKQDGILRNDRVGRDGTMRDTVVFSILPHEWPTVRLGLRARLARFDASPGTVTP</sequence>
<dbReference type="InterPro" id="IPR016181">
    <property type="entry name" value="Acyl_CoA_acyltransferase"/>
</dbReference>
<gene>
    <name evidence="2" type="ORF">FVP60_03970</name>
</gene>
<dbReference type="Proteomes" id="UP000321196">
    <property type="component" value="Unassembled WGS sequence"/>
</dbReference>
<dbReference type="OrthoDB" id="9795199at2"/>